<dbReference type="HAMAP" id="MF_00024">
    <property type="entry name" value="CobD_CbiB"/>
    <property type="match status" value="1"/>
</dbReference>
<dbReference type="UniPathway" id="UPA00148"/>
<dbReference type="InterPro" id="IPR004485">
    <property type="entry name" value="Cobalamin_biosynth_CobD/CbiB"/>
</dbReference>
<accession>A0A8J3YS99</accession>
<keyword evidence="4 9" id="KW-1003">Cell membrane</keyword>
<dbReference type="EMBL" id="BOPF01000023">
    <property type="protein sequence ID" value="GIJ48950.1"/>
    <property type="molecule type" value="Genomic_DNA"/>
</dbReference>
<keyword evidence="5 9" id="KW-0169">Cobalamin biosynthesis</keyword>
<proteinExistence type="inferred from homology"/>
<dbReference type="GO" id="GO:0048472">
    <property type="term" value="F:threonine-phosphate decarboxylase activity"/>
    <property type="evidence" value="ECO:0007669"/>
    <property type="project" value="InterPro"/>
</dbReference>
<evidence type="ECO:0000256" key="9">
    <source>
        <dbReference type="HAMAP-Rule" id="MF_00024"/>
    </source>
</evidence>
<evidence type="ECO:0000256" key="3">
    <source>
        <dbReference type="ARBA" id="ARBA00006263"/>
    </source>
</evidence>
<dbReference type="Proteomes" id="UP000619260">
    <property type="component" value="Unassembled WGS sequence"/>
</dbReference>
<evidence type="ECO:0000256" key="7">
    <source>
        <dbReference type="ARBA" id="ARBA00022989"/>
    </source>
</evidence>
<dbReference type="GO" id="GO:0009236">
    <property type="term" value="P:cobalamin biosynthetic process"/>
    <property type="evidence" value="ECO:0007669"/>
    <property type="project" value="UniProtKB-UniRule"/>
</dbReference>
<keyword evidence="7 9" id="KW-1133">Transmembrane helix</keyword>
<dbReference type="AlphaFoldDB" id="A0A8J3YS99"/>
<dbReference type="GO" id="GO:0005886">
    <property type="term" value="C:plasma membrane"/>
    <property type="evidence" value="ECO:0007669"/>
    <property type="project" value="UniProtKB-SubCell"/>
</dbReference>
<protein>
    <recommendedName>
        <fullName evidence="9">Cobalamin biosynthesis protein CobD</fullName>
    </recommendedName>
</protein>
<reference evidence="10" key="1">
    <citation type="submission" date="2021-01" db="EMBL/GenBank/DDBJ databases">
        <title>Whole genome shotgun sequence of Virgisporangium aliadipatigenens NBRC 105644.</title>
        <authorList>
            <person name="Komaki H."/>
            <person name="Tamura T."/>
        </authorList>
    </citation>
    <scope>NUCLEOTIDE SEQUENCE</scope>
    <source>
        <strain evidence="10">NBRC 105644</strain>
    </source>
</reference>
<evidence type="ECO:0000256" key="5">
    <source>
        <dbReference type="ARBA" id="ARBA00022573"/>
    </source>
</evidence>
<comment type="subcellular location">
    <subcellularLocation>
        <location evidence="1 9">Cell membrane</location>
        <topology evidence="1 9">Multi-pass membrane protein</topology>
    </subcellularLocation>
</comment>
<dbReference type="RefSeq" id="WP_203902411.1">
    <property type="nucleotide sequence ID" value="NZ_BOPF01000023.1"/>
</dbReference>
<dbReference type="PANTHER" id="PTHR34308">
    <property type="entry name" value="COBALAMIN BIOSYNTHESIS PROTEIN CBIB"/>
    <property type="match status" value="1"/>
</dbReference>
<evidence type="ECO:0000256" key="2">
    <source>
        <dbReference type="ARBA" id="ARBA00004953"/>
    </source>
</evidence>
<organism evidence="10 11">
    <name type="scientific">Virgisporangium aliadipatigenens</name>
    <dbReference type="NCBI Taxonomy" id="741659"/>
    <lineage>
        <taxon>Bacteria</taxon>
        <taxon>Bacillati</taxon>
        <taxon>Actinomycetota</taxon>
        <taxon>Actinomycetes</taxon>
        <taxon>Micromonosporales</taxon>
        <taxon>Micromonosporaceae</taxon>
        <taxon>Virgisporangium</taxon>
    </lineage>
</organism>
<keyword evidence="8 9" id="KW-0472">Membrane</keyword>
<keyword evidence="6 9" id="KW-0812">Transmembrane</keyword>
<keyword evidence="11" id="KW-1185">Reference proteome</keyword>
<dbReference type="GO" id="GO:0015420">
    <property type="term" value="F:ABC-type vitamin B12 transporter activity"/>
    <property type="evidence" value="ECO:0007669"/>
    <property type="project" value="UniProtKB-UniRule"/>
</dbReference>
<comment type="caution">
    <text evidence="10">The sequence shown here is derived from an EMBL/GenBank/DDBJ whole genome shotgun (WGS) entry which is preliminary data.</text>
</comment>
<gene>
    <name evidence="9 10" type="primary">cobD</name>
    <name evidence="10" type="ORF">Val02_58360</name>
</gene>
<evidence type="ECO:0000256" key="1">
    <source>
        <dbReference type="ARBA" id="ARBA00004651"/>
    </source>
</evidence>
<evidence type="ECO:0000256" key="6">
    <source>
        <dbReference type="ARBA" id="ARBA00022692"/>
    </source>
</evidence>
<evidence type="ECO:0000313" key="11">
    <source>
        <dbReference type="Proteomes" id="UP000619260"/>
    </source>
</evidence>
<comment type="pathway">
    <text evidence="2 9">Cofactor biosynthesis; adenosylcobalamin biosynthesis.</text>
</comment>
<sequence>MGLADAAGLAAGVLLDRVFADPRRFHPVAGFGRAAAALERRWYAPSRRAGARHTAVAVGVPVLGALAAQRLTRGRPVARFALVAGCTWAVLGGASLRREAGALAASLEDGHLDAARRRLPHLCGRDPSGLGPDELSRATVESVAENTSDAVVAPLWWGAVAGLPGLVGYRAVNTLDAMIGHRSPRYERFGTAAARLDDAANLGPARLTAALTALVAPSVGGSARGAVRAWLRYGHRHPSPNSGQCEAAAAGALDLRLGGANVYAGRVEERPVLGDGRAPDVGDIRRATRLAGAIEAAALVAAVGFALRRRSVGAGARSAR</sequence>
<dbReference type="PANTHER" id="PTHR34308:SF1">
    <property type="entry name" value="COBALAMIN BIOSYNTHESIS PROTEIN CBIB"/>
    <property type="match status" value="1"/>
</dbReference>
<dbReference type="NCBIfam" id="NF002276">
    <property type="entry name" value="PRK01209.1-4"/>
    <property type="match status" value="1"/>
</dbReference>
<dbReference type="Pfam" id="PF03186">
    <property type="entry name" value="CobD_Cbib"/>
    <property type="match status" value="1"/>
</dbReference>
<evidence type="ECO:0000256" key="4">
    <source>
        <dbReference type="ARBA" id="ARBA00022475"/>
    </source>
</evidence>
<name>A0A8J3YS99_9ACTN</name>
<evidence type="ECO:0000256" key="8">
    <source>
        <dbReference type="ARBA" id="ARBA00023136"/>
    </source>
</evidence>
<comment type="similarity">
    <text evidence="3 9">Belongs to the CobD/CbiB family.</text>
</comment>
<comment type="function">
    <text evidence="9">Converts cobyric acid to cobinamide by the addition of aminopropanol on the F carboxylic group.</text>
</comment>
<evidence type="ECO:0000313" key="10">
    <source>
        <dbReference type="EMBL" id="GIJ48950.1"/>
    </source>
</evidence>